<accession>A0A5R9IF18</accession>
<evidence type="ECO:0000256" key="1">
    <source>
        <dbReference type="SAM" id="SignalP"/>
    </source>
</evidence>
<evidence type="ECO:0000313" key="3">
    <source>
        <dbReference type="Proteomes" id="UP000307790"/>
    </source>
</evidence>
<dbReference type="Proteomes" id="UP000307790">
    <property type="component" value="Unassembled WGS sequence"/>
</dbReference>
<evidence type="ECO:0000313" key="2">
    <source>
        <dbReference type="EMBL" id="TLU61210.1"/>
    </source>
</evidence>
<dbReference type="EMBL" id="VCBC01000018">
    <property type="protein sequence ID" value="TLU61210.1"/>
    <property type="molecule type" value="Genomic_DNA"/>
</dbReference>
<feature type="signal peptide" evidence="1">
    <location>
        <begin position="1"/>
        <end position="21"/>
    </location>
</feature>
<sequence length="295" mass="33092">MKYKVPLITLVLASISVNAFSQEGEITGNDLSHVGFGGLNLQGYIKYKKEEDQRGIESGKINISYTFAGETWTSTAKSSFYDQFQKECGNLISQNIGDDGRTAIFSGRAIGKITEEQMDEKYLAYNEYLAYNLPSDIRPQLNDGSRFEFYFDMPSGLITGISIYRSYVQPHDKVVNAAIQRFGLNKSDFDLGEKSSSTSNVSNWGLYATGGYRALDDYYADYIDSNRSKITTTHGYNIYIRTTSPDSNSLSIRSAILAPESKVESMKQEAKKNCLNTFKDAMNEYTKEQKKPIAL</sequence>
<keyword evidence="3" id="KW-1185">Reference proteome</keyword>
<reference evidence="2 3" key="1">
    <citation type="submission" date="2019-05" db="EMBL/GenBank/DDBJ databases">
        <title>Genome sequences of Thalassotalea litorea 1K03283.</title>
        <authorList>
            <person name="Zhang D."/>
        </authorList>
    </citation>
    <scope>NUCLEOTIDE SEQUENCE [LARGE SCALE GENOMIC DNA]</scope>
    <source>
        <strain evidence="2 3">MCCC 1K03283</strain>
    </source>
</reference>
<dbReference type="RefSeq" id="WP_138321278.1">
    <property type="nucleotide sequence ID" value="NZ_VCBC01000018.1"/>
</dbReference>
<comment type="caution">
    <text evidence="2">The sequence shown here is derived from an EMBL/GenBank/DDBJ whole genome shotgun (WGS) entry which is preliminary data.</text>
</comment>
<feature type="chain" id="PRO_5024425577" evidence="1">
    <location>
        <begin position="22"/>
        <end position="295"/>
    </location>
</feature>
<name>A0A5R9IF18_9GAMM</name>
<keyword evidence="1" id="KW-0732">Signal</keyword>
<organism evidence="2 3">
    <name type="scientific">Thalassotalea litorea</name>
    <dbReference type="NCBI Taxonomy" id="2020715"/>
    <lineage>
        <taxon>Bacteria</taxon>
        <taxon>Pseudomonadati</taxon>
        <taxon>Pseudomonadota</taxon>
        <taxon>Gammaproteobacteria</taxon>
        <taxon>Alteromonadales</taxon>
        <taxon>Colwelliaceae</taxon>
        <taxon>Thalassotalea</taxon>
    </lineage>
</organism>
<protein>
    <submittedName>
        <fullName evidence="2">Uncharacterized protein</fullName>
    </submittedName>
</protein>
<gene>
    <name evidence="2" type="ORF">FE810_15420</name>
</gene>
<dbReference type="AlphaFoldDB" id="A0A5R9IF18"/>
<proteinExistence type="predicted"/>